<dbReference type="GO" id="GO:0015187">
    <property type="term" value="F:glycine transmembrane transporter activity"/>
    <property type="evidence" value="ECO:0007669"/>
    <property type="project" value="UniProtKB-UniRule"/>
</dbReference>
<evidence type="ECO:0000313" key="12">
    <source>
        <dbReference type="EMBL" id="KAG2228110.1"/>
    </source>
</evidence>
<keyword evidence="8 10" id="KW-0472">Membrane</keyword>
<protein>
    <recommendedName>
        <fullName evidence="10">Mitochondrial glycine transporter</fullName>
    </recommendedName>
    <alternativeName>
        <fullName evidence="10">Solute carrier family 25 member 38 homolog</fullName>
    </alternativeName>
</protein>
<dbReference type="Gene3D" id="1.50.40.10">
    <property type="entry name" value="Mitochondrial carrier domain"/>
    <property type="match status" value="2"/>
</dbReference>
<dbReference type="PANTHER" id="PTHR46181">
    <property type="entry name" value="MITOCHONDRIAL GLYCINE TRANSPORTER"/>
    <property type="match status" value="1"/>
</dbReference>
<reference evidence="12 13" key="1">
    <citation type="submission" date="2020-12" db="EMBL/GenBank/DDBJ databases">
        <title>Metabolic potential, ecology and presence of endohyphal bacteria is reflected in genomic diversity of Mucoromycotina.</title>
        <authorList>
            <person name="Muszewska A."/>
            <person name="Okrasinska A."/>
            <person name="Steczkiewicz K."/>
            <person name="Drgas O."/>
            <person name="Orlowska M."/>
            <person name="Perlinska-Lenart U."/>
            <person name="Aleksandrzak-Piekarczyk T."/>
            <person name="Szatraj K."/>
            <person name="Zielenkiewicz U."/>
            <person name="Pilsyk S."/>
            <person name="Malc E."/>
            <person name="Mieczkowski P."/>
            <person name="Kruszewska J.S."/>
            <person name="Biernat P."/>
            <person name="Pawlowska J."/>
        </authorList>
    </citation>
    <scope>NUCLEOTIDE SEQUENCE [LARGE SCALE GENOMIC DNA]</scope>
    <source>
        <strain evidence="12 13">CBS 142.35</strain>
    </source>
</reference>
<accession>A0A8H7VPD1</accession>
<dbReference type="Pfam" id="PF00153">
    <property type="entry name" value="Mito_carr"/>
    <property type="match status" value="3"/>
</dbReference>
<proteinExistence type="inferred from homology"/>
<evidence type="ECO:0000256" key="10">
    <source>
        <dbReference type="HAMAP-Rule" id="MF_03064"/>
    </source>
</evidence>
<keyword evidence="2 10" id="KW-0813">Transport</keyword>
<evidence type="ECO:0000256" key="3">
    <source>
        <dbReference type="ARBA" id="ARBA00022692"/>
    </source>
</evidence>
<comment type="function">
    <text evidence="10">Mitochondrial glycine transporter that imports glycine into the mitochondrial matrix. Plays an important role in providing glycine for the first enzymatic step in heme biosynthesis, the condensation of glycine with succinyl-CoA to produce 5-aminolevulinate (ALA) in the miochondrial matrix.</text>
</comment>
<dbReference type="SUPFAM" id="SSF103506">
    <property type="entry name" value="Mitochondrial carrier"/>
    <property type="match status" value="1"/>
</dbReference>
<dbReference type="InterPro" id="IPR018108">
    <property type="entry name" value="MCP_transmembrane"/>
</dbReference>
<evidence type="ECO:0000256" key="9">
    <source>
        <dbReference type="ARBA" id="ARBA00034060"/>
    </source>
</evidence>
<keyword evidence="6 10" id="KW-1133">Transmembrane helix</keyword>
<organism evidence="12 13">
    <name type="scientific">Circinella minor</name>
    <dbReference type="NCBI Taxonomy" id="1195481"/>
    <lineage>
        <taxon>Eukaryota</taxon>
        <taxon>Fungi</taxon>
        <taxon>Fungi incertae sedis</taxon>
        <taxon>Mucoromycota</taxon>
        <taxon>Mucoromycotina</taxon>
        <taxon>Mucoromycetes</taxon>
        <taxon>Mucorales</taxon>
        <taxon>Lichtheimiaceae</taxon>
        <taxon>Circinella</taxon>
    </lineage>
</organism>
<evidence type="ECO:0000256" key="8">
    <source>
        <dbReference type="ARBA" id="ARBA00023136"/>
    </source>
</evidence>
<dbReference type="InterPro" id="IPR002067">
    <property type="entry name" value="MCP"/>
</dbReference>
<dbReference type="PRINTS" id="PR00926">
    <property type="entry name" value="MITOCARRIER"/>
</dbReference>
<dbReference type="InterPro" id="IPR023395">
    <property type="entry name" value="MCP_dom_sf"/>
</dbReference>
<feature type="repeat" description="Solcar" evidence="11">
    <location>
        <begin position="135"/>
        <end position="219"/>
    </location>
</feature>
<dbReference type="AlphaFoldDB" id="A0A8H7VPD1"/>
<evidence type="ECO:0000256" key="4">
    <source>
        <dbReference type="ARBA" id="ARBA00022737"/>
    </source>
</evidence>
<keyword evidence="13" id="KW-1185">Reference proteome</keyword>
<comment type="similarity">
    <text evidence="10">Belongs to the mitochondrial carrier (TC 2.A.29) family. SLC25A38 subfamily.</text>
</comment>
<dbReference type="PROSITE" id="PS50920">
    <property type="entry name" value="SOLCAR"/>
    <property type="match status" value="3"/>
</dbReference>
<dbReference type="PANTHER" id="PTHR46181:SF3">
    <property type="entry name" value="MITOCHONDRIAL GLYCINE TRANSPORTER"/>
    <property type="match status" value="1"/>
</dbReference>
<gene>
    <name evidence="12" type="ORF">INT45_009156</name>
</gene>
<feature type="repeat" description="Solcar" evidence="11">
    <location>
        <begin position="232"/>
        <end position="316"/>
    </location>
</feature>
<evidence type="ECO:0000256" key="7">
    <source>
        <dbReference type="ARBA" id="ARBA00023128"/>
    </source>
</evidence>
<name>A0A8H7VPD1_9FUNG</name>
<dbReference type="GO" id="GO:1904983">
    <property type="term" value="P:glycine import into mitochondrion"/>
    <property type="evidence" value="ECO:0007669"/>
    <property type="project" value="UniProtKB-UniRule"/>
</dbReference>
<evidence type="ECO:0000313" key="13">
    <source>
        <dbReference type="Proteomes" id="UP000646827"/>
    </source>
</evidence>
<comment type="catalytic activity">
    <reaction evidence="9 10">
        <text>glycine(in) = glycine(out)</text>
        <dbReference type="Rhea" id="RHEA:70715"/>
        <dbReference type="ChEBI" id="CHEBI:57305"/>
    </reaction>
</comment>
<keyword evidence="4 10" id="KW-0677">Repeat</keyword>
<feature type="repeat" description="Solcar" evidence="11">
    <location>
        <begin position="16"/>
        <end position="112"/>
    </location>
</feature>
<keyword evidence="5 10" id="KW-0999">Mitochondrion inner membrane</keyword>
<dbReference type="Proteomes" id="UP000646827">
    <property type="component" value="Unassembled WGS sequence"/>
</dbReference>
<keyword evidence="3 10" id="KW-0812">Transmembrane</keyword>
<dbReference type="HAMAP" id="MF_03064">
    <property type="entry name" value="SLC25A38"/>
    <property type="match status" value="1"/>
</dbReference>
<evidence type="ECO:0000256" key="11">
    <source>
        <dbReference type="PROSITE-ProRule" id="PRU00282"/>
    </source>
</evidence>
<dbReference type="InterPro" id="IPR030847">
    <property type="entry name" value="Hem25/SLC25A38"/>
</dbReference>
<comment type="subcellular location">
    <subcellularLocation>
        <location evidence="10">Mitochondrion inner membrane</location>
        <topology evidence="10">Multi-pass membrane protein</topology>
    </subcellularLocation>
    <subcellularLocation>
        <location evidence="1">Mitochondrion membrane</location>
        <topology evidence="1">Multi-pass membrane protein</topology>
    </subcellularLocation>
</comment>
<keyword evidence="7 10" id="KW-0496">Mitochondrion</keyword>
<dbReference type="OrthoDB" id="1924968at2759"/>
<dbReference type="EMBL" id="JAEPRB010000002">
    <property type="protein sequence ID" value="KAG2228110.1"/>
    <property type="molecule type" value="Genomic_DNA"/>
</dbReference>
<evidence type="ECO:0000256" key="5">
    <source>
        <dbReference type="ARBA" id="ARBA00022792"/>
    </source>
</evidence>
<evidence type="ECO:0000256" key="1">
    <source>
        <dbReference type="ARBA" id="ARBA00004225"/>
    </source>
</evidence>
<dbReference type="PROSITE" id="PS51257">
    <property type="entry name" value="PROKAR_LIPOPROTEIN"/>
    <property type="match status" value="1"/>
</dbReference>
<evidence type="ECO:0000256" key="2">
    <source>
        <dbReference type="ARBA" id="ARBA00022448"/>
    </source>
</evidence>
<dbReference type="GO" id="GO:0005743">
    <property type="term" value="C:mitochondrial inner membrane"/>
    <property type="evidence" value="ECO:0007669"/>
    <property type="project" value="UniProtKB-SubCell"/>
</dbReference>
<evidence type="ECO:0000256" key="6">
    <source>
        <dbReference type="ARBA" id="ARBA00022989"/>
    </source>
</evidence>
<sequence>MARPVEHEQPSKQKRPQKMAHLVGGAMSGMTSCIMLQPLDLIKTRLQQSTHDVSLLDTTKHLRKRNTMLTTVQDIVKTNGAAGLWRGTLPTIVRNVPGTAIYFTTLSEIRNAIVVSRPTWQPVLSRVTGISYKKQENYENLIAGITARGAVGYILMPFTVLKVRYESNMYNYGSMLEAFRSVIKYDGIRGLFAGYGATFIRDAPFAGIYLFFYEHWKTMANGWKSQYDVPVANVAVNLGAGFVAGTTATCITQPFDMMKTRMQLDPHIYPNILATARRVFLEDGIKGFFDGLSLRLARKPLSSAISWAIYEEVVRSFAKRESLSQTAL</sequence>
<comment type="caution">
    <text evidence="12">The sequence shown here is derived from an EMBL/GenBank/DDBJ whole genome shotgun (WGS) entry which is preliminary data.</text>
</comment>